<comment type="similarity">
    <text evidence="1">Belongs to the metallo-beta-lactamase superfamily. Class-B beta-lactamase family.</text>
</comment>
<dbReference type="RefSeq" id="WP_187715450.1">
    <property type="nucleotide sequence ID" value="NZ_CP060780.1"/>
</dbReference>
<dbReference type="PANTHER" id="PTHR42951:SF4">
    <property type="entry name" value="ACYL-COENZYME A THIOESTERASE MBLAC2"/>
    <property type="match status" value="1"/>
</dbReference>
<name>A0ABX6T8M9_9SPHN</name>
<dbReference type="InterPro" id="IPR050855">
    <property type="entry name" value="NDM-1-like"/>
</dbReference>
<feature type="domain" description="Metallo-beta-lactamase" evidence="2">
    <location>
        <begin position="58"/>
        <end position="231"/>
    </location>
</feature>
<proteinExistence type="inferred from homology"/>
<evidence type="ECO:0000256" key="1">
    <source>
        <dbReference type="ARBA" id="ARBA00005250"/>
    </source>
</evidence>
<evidence type="ECO:0000259" key="2">
    <source>
        <dbReference type="SMART" id="SM00849"/>
    </source>
</evidence>
<dbReference type="InterPro" id="IPR036866">
    <property type="entry name" value="RibonucZ/Hydroxyglut_hydro"/>
</dbReference>
<dbReference type="InterPro" id="IPR001279">
    <property type="entry name" value="Metallo-B-lactamas"/>
</dbReference>
<dbReference type="Pfam" id="PF00753">
    <property type="entry name" value="Lactamase_B"/>
    <property type="match status" value="1"/>
</dbReference>
<dbReference type="PANTHER" id="PTHR42951">
    <property type="entry name" value="METALLO-BETA-LACTAMASE DOMAIN-CONTAINING"/>
    <property type="match status" value="1"/>
</dbReference>
<dbReference type="EMBL" id="CP060780">
    <property type="protein sequence ID" value="QNP44028.1"/>
    <property type="molecule type" value="Genomic_DNA"/>
</dbReference>
<reference evidence="3 4" key="1">
    <citation type="submission" date="2020-08" db="EMBL/GenBank/DDBJ databases">
        <title>Genome sequence of Sphingomonas daechungensis KACC 18115T.</title>
        <authorList>
            <person name="Hyun D.-W."/>
            <person name="Bae J.-W."/>
        </authorList>
    </citation>
    <scope>NUCLEOTIDE SEQUENCE [LARGE SCALE GENOMIC DNA]</scope>
    <source>
        <strain evidence="3 4">KACC 18115</strain>
    </source>
</reference>
<dbReference type="Proteomes" id="UP000516134">
    <property type="component" value="Chromosome"/>
</dbReference>
<protein>
    <submittedName>
        <fullName evidence="3">MBL fold metallo-hydrolase</fullName>
    </submittedName>
</protein>
<keyword evidence="4" id="KW-1185">Reference proteome</keyword>
<evidence type="ECO:0000313" key="3">
    <source>
        <dbReference type="EMBL" id="QNP44028.1"/>
    </source>
</evidence>
<gene>
    <name evidence="3" type="ORF">H9L15_05445</name>
</gene>
<organism evidence="3 4">
    <name type="scientific">Sphingomonas daechungensis</name>
    <dbReference type="NCBI Taxonomy" id="1176646"/>
    <lineage>
        <taxon>Bacteria</taxon>
        <taxon>Pseudomonadati</taxon>
        <taxon>Pseudomonadota</taxon>
        <taxon>Alphaproteobacteria</taxon>
        <taxon>Sphingomonadales</taxon>
        <taxon>Sphingomonadaceae</taxon>
        <taxon>Sphingomonas</taxon>
    </lineage>
</organism>
<accession>A0ABX6T8M9</accession>
<dbReference type="CDD" id="cd16282">
    <property type="entry name" value="metallo-hydrolase-like_MBL-fold"/>
    <property type="match status" value="1"/>
</dbReference>
<sequence length="324" mass="35592">MLAALAVAAFGALGTLYLMPRHGVCVDRNLMFWRAHVRATPLRNNVYMLSAYGTDLVQGNTTALVGDDGVLLVDPGHPEMVGKERAALPDLKDPRVRLVVDSHGHFDHACANSQLFDDGAIIIGHGSIWNYLAEASSWHSRRRGDAPQVTFENALTLRFDGEQVRLIHTPPAHTEGDTITVFPRANVIHTGDIFVNGTFPYMENSDIDGYIAAEELLLKLADDNTLIVPGHGPLARKADVQKSLDRMREVRKRIALLIDQGLTRKQMLARHPLDDLQPGPSREVLGSQAVAGFVFTSMTKALKRAGKIVVPHVTPARAVRSFHK</sequence>
<dbReference type="Gene3D" id="3.60.15.10">
    <property type="entry name" value="Ribonuclease Z/Hydroxyacylglutathione hydrolase-like"/>
    <property type="match status" value="1"/>
</dbReference>
<dbReference type="SUPFAM" id="SSF56281">
    <property type="entry name" value="Metallo-hydrolase/oxidoreductase"/>
    <property type="match status" value="1"/>
</dbReference>
<dbReference type="SMART" id="SM00849">
    <property type="entry name" value="Lactamase_B"/>
    <property type="match status" value="1"/>
</dbReference>
<evidence type="ECO:0000313" key="4">
    <source>
        <dbReference type="Proteomes" id="UP000516134"/>
    </source>
</evidence>